<organism evidence="3 4">
    <name type="scientific">Riccia sorocarpa</name>
    <dbReference type="NCBI Taxonomy" id="122646"/>
    <lineage>
        <taxon>Eukaryota</taxon>
        <taxon>Viridiplantae</taxon>
        <taxon>Streptophyta</taxon>
        <taxon>Embryophyta</taxon>
        <taxon>Marchantiophyta</taxon>
        <taxon>Marchantiopsida</taxon>
        <taxon>Marchantiidae</taxon>
        <taxon>Marchantiales</taxon>
        <taxon>Ricciaceae</taxon>
        <taxon>Riccia</taxon>
    </lineage>
</organism>
<proteinExistence type="predicted"/>
<reference evidence="3 4" key="1">
    <citation type="submission" date="2024-09" db="EMBL/GenBank/DDBJ databases">
        <title>Chromosome-scale assembly of Riccia sorocarpa.</title>
        <authorList>
            <person name="Paukszto L."/>
        </authorList>
    </citation>
    <scope>NUCLEOTIDE SEQUENCE [LARGE SCALE GENOMIC DNA]</scope>
    <source>
        <strain evidence="3">LP-2024</strain>
        <tissue evidence="3">Aerial parts of the thallus</tissue>
    </source>
</reference>
<feature type="region of interest" description="Disordered" evidence="1">
    <location>
        <begin position="377"/>
        <end position="413"/>
    </location>
</feature>
<name>A0ABD3HG60_9MARC</name>
<accession>A0ABD3HG60</accession>
<dbReference type="InterPro" id="IPR054424">
    <property type="entry name" value="Replitron_HUH"/>
</dbReference>
<dbReference type="Pfam" id="PF21859">
    <property type="entry name" value="Replitron_HUH"/>
    <property type="match status" value="1"/>
</dbReference>
<protein>
    <recommendedName>
        <fullName evidence="2">Replitron HUH endonuclease domain-containing protein</fullName>
    </recommendedName>
</protein>
<dbReference type="AlphaFoldDB" id="A0ABD3HG60"/>
<evidence type="ECO:0000313" key="4">
    <source>
        <dbReference type="Proteomes" id="UP001633002"/>
    </source>
</evidence>
<evidence type="ECO:0000313" key="3">
    <source>
        <dbReference type="EMBL" id="KAL3689557.1"/>
    </source>
</evidence>
<evidence type="ECO:0000259" key="2">
    <source>
        <dbReference type="Pfam" id="PF21859"/>
    </source>
</evidence>
<dbReference type="Proteomes" id="UP001633002">
    <property type="component" value="Unassembled WGS sequence"/>
</dbReference>
<evidence type="ECO:0000256" key="1">
    <source>
        <dbReference type="SAM" id="MobiDB-lite"/>
    </source>
</evidence>
<dbReference type="EMBL" id="JBJQOH010000004">
    <property type="protein sequence ID" value="KAL3689557.1"/>
    <property type="molecule type" value="Genomic_DNA"/>
</dbReference>
<gene>
    <name evidence="3" type="ORF">R1sor_015866</name>
</gene>
<feature type="domain" description="Replitron HUH endonuclease" evidence="2">
    <location>
        <begin position="62"/>
        <end position="185"/>
    </location>
</feature>
<comment type="caution">
    <text evidence="3">The sequence shown here is derived from an EMBL/GenBank/DDBJ whole genome shotgun (WGS) entry which is preliminary data.</text>
</comment>
<keyword evidence="4" id="KW-1185">Reference proteome</keyword>
<feature type="compositionally biased region" description="Low complexity" evidence="1">
    <location>
        <begin position="35"/>
        <end position="45"/>
    </location>
</feature>
<feature type="region of interest" description="Disordered" evidence="1">
    <location>
        <begin position="27"/>
        <end position="51"/>
    </location>
</feature>
<sequence>MDNLVSADIKRPRNIKQKARLKQTTIDKMPPPKLPAKLKGTAKPPTVRKPRTVTPKELDISLTVGIPGQDVSNKTFDKLAAFIEENARMGMICFERGDAHLLLHIQGMLCIKSSSTRMLKQQIRKAIGWADEGPVGGCICVKSLKDKGLHTIVGIIGYCLKDEKEAHFRMFQKNVTQAQMEEGRRMHWIHGASEIKNRLQLTPQNVLTRALQFRKYRARSSVSTTFRKCLKLMLQTGQFIPALKWTSIPQLSPELTIKRTERLWMSCVAPQTVSMDDVDQIFFGYVRADRYYTSTYRTELMLMDARNGDVKAAANALVRAPRNEQERIRIQAAENEDEDCEEIVDVDAYVRAGYQRDEVTRDLLEAGYTVLFREAEADAPQSPQAPVNEHPQAVNDRDIPGINGGPPAYISLH</sequence>